<dbReference type="Proteomes" id="UP000193411">
    <property type="component" value="Unassembled WGS sequence"/>
</dbReference>
<dbReference type="AlphaFoldDB" id="A0A1Y2HVH2"/>
<feature type="region of interest" description="Disordered" evidence="1">
    <location>
        <begin position="93"/>
        <end position="132"/>
    </location>
</feature>
<proteinExistence type="predicted"/>
<comment type="caution">
    <text evidence="2">The sequence shown here is derived from an EMBL/GenBank/DDBJ whole genome shotgun (WGS) entry which is preliminary data.</text>
</comment>
<evidence type="ECO:0000313" key="2">
    <source>
        <dbReference type="EMBL" id="ORZ37751.1"/>
    </source>
</evidence>
<sequence>MGGGIRQSWPVYPPASSSSASAASSPAPLLAAHPNASSTSAAAISHPPPPPPSPVTDLAATPATHPLVAAPADHHKRHSLLSVFRTALSAAKWTTRRKSAPPATPVLVTTEPLKLDHHPDPESRPESWVGNRSILPPSVIEYRALDSMEHANLDMDLGMGDDQDSAQAPPASLVAQYPRSEAAAATARSQFVASASSSPPALGDSLLMSGGAGTRAAAGDQASSVLRWLPSADHRLSVSAAQSQVETEGGVGYVGVPMRQNSGGESVSQTPHVTSLSPLVGNAVPGRLEMGDVVTLADVRGGRDAR</sequence>
<feature type="compositionally biased region" description="Low complexity" evidence="1">
    <location>
        <begin position="14"/>
        <end position="45"/>
    </location>
</feature>
<dbReference type="EMBL" id="MCFL01000011">
    <property type="protein sequence ID" value="ORZ37751.1"/>
    <property type="molecule type" value="Genomic_DNA"/>
</dbReference>
<feature type="region of interest" description="Disordered" evidence="1">
    <location>
        <begin position="1"/>
        <end position="74"/>
    </location>
</feature>
<keyword evidence="3" id="KW-1185">Reference proteome</keyword>
<reference evidence="2 3" key="1">
    <citation type="submission" date="2016-07" db="EMBL/GenBank/DDBJ databases">
        <title>Pervasive Adenine N6-methylation of Active Genes in Fungi.</title>
        <authorList>
            <consortium name="DOE Joint Genome Institute"/>
            <person name="Mondo S.J."/>
            <person name="Dannebaum R.O."/>
            <person name="Kuo R.C."/>
            <person name="Labutti K."/>
            <person name="Haridas S."/>
            <person name="Kuo A."/>
            <person name="Salamov A."/>
            <person name="Ahrendt S.R."/>
            <person name="Lipzen A."/>
            <person name="Sullivan W."/>
            <person name="Andreopoulos W.B."/>
            <person name="Clum A."/>
            <person name="Lindquist E."/>
            <person name="Daum C."/>
            <person name="Ramamoorthy G.K."/>
            <person name="Gryganskyi A."/>
            <person name="Culley D."/>
            <person name="Magnuson J.K."/>
            <person name="James T.Y."/>
            <person name="O'Malley M.A."/>
            <person name="Stajich J.E."/>
            <person name="Spatafora J.W."/>
            <person name="Visel A."/>
            <person name="Grigoriev I.V."/>
        </authorList>
    </citation>
    <scope>NUCLEOTIDE SEQUENCE [LARGE SCALE GENOMIC DNA]</scope>
    <source>
        <strain evidence="2 3">PL171</strain>
    </source>
</reference>
<protein>
    <submittedName>
        <fullName evidence="2">Uncharacterized protein</fullName>
    </submittedName>
</protein>
<accession>A0A1Y2HVH2</accession>
<gene>
    <name evidence="2" type="ORF">BCR44DRAFT_1429889</name>
</gene>
<organism evidence="2 3">
    <name type="scientific">Catenaria anguillulae PL171</name>
    <dbReference type="NCBI Taxonomy" id="765915"/>
    <lineage>
        <taxon>Eukaryota</taxon>
        <taxon>Fungi</taxon>
        <taxon>Fungi incertae sedis</taxon>
        <taxon>Blastocladiomycota</taxon>
        <taxon>Blastocladiomycetes</taxon>
        <taxon>Blastocladiales</taxon>
        <taxon>Catenariaceae</taxon>
        <taxon>Catenaria</taxon>
    </lineage>
</organism>
<name>A0A1Y2HVH2_9FUNG</name>
<evidence type="ECO:0000256" key="1">
    <source>
        <dbReference type="SAM" id="MobiDB-lite"/>
    </source>
</evidence>
<evidence type="ECO:0000313" key="3">
    <source>
        <dbReference type="Proteomes" id="UP000193411"/>
    </source>
</evidence>
<feature type="compositionally biased region" description="Basic and acidic residues" evidence="1">
    <location>
        <begin position="113"/>
        <end position="125"/>
    </location>
</feature>